<protein>
    <submittedName>
        <fullName evidence="2">Helix-turn-helix domain-containing protein</fullName>
    </submittedName>
</protein>
<dbReference type="Gene3D" id="1.25.40.10">
    <property type="entry name" value="Tetratricopeptide repeat domain"/>
    <property type="match status" value="1"/>
</dbReference>
<organism evidence="2 3">
    <name type="scientific">Streptococcus dentapri</name>
    <dbReference type="NCBI Taxonomy" id="573564"/>
    <lineage>
        <taxon>Bacteria</taxon>
        <taxon>Bacillati</taxon>
        <taxon>Bacillota</taxon>
        <taxon>Bacilli</taxon>
        <taxon>Lactobacillales</taxon>
        <taxon>Streptococcaceae</taxon>
        <taxon>Streptococcus</taxon>
    </lineage>
</organism>
<dbReference type="SUPFAM" id="SSF47413">
    <property type="entry name" value="lambda repressor-like DNA-binding domains"/>
    <property type="match status" value="1"/>
</dbReference>
<evidence type="ECO:0000259" key="1">
    <source>
        <dbReference type="PROSITE" id="PS50943"/>
    </source>
</evidence>
<name>A0ABV8D3U8_9STRE</name>
<feature type="domain" description="HTH cro/C1-type" evidence="1">
    <location>
        <begin position="11"/>
        <end position="66"/>
    </location>
</feature>
<gene>
    <name evidence="2" type="ORF">ACFOSE_09610</name>
</gene>
<dbReference type="InterPro" id="IPR040799">
    <property type="entry name" value="ComR_TPR"/>
</dbReference>
<dbReference type="InterPro" id="IPR010982">
    <property type="entry name" value="Lambda_DNA-bd_dom_sf"/>
</dbReference>
<dbReference type="InterPro" id="IPR001387">
    <property type="entry name" value="Cro/C1-type_HTH"/>
</dbReference>
<keyword evidence="3" id="KW-1185">Reference proteome</keyword>
<dbReference type="Pfam" id="PF01381">
    <property type="entry name" value="HTH_3"/>
    <property type="match status" value="1"/>
</dbReference>
<dbReference type="InterPro" id="IPR011990">
    <property type="entry name" value="TPR-like_helical_dom_sf"/>
</dbReference>
<comment type="caution">
    <text evidence="2">The sequence shown here is derived from an EMBL/GenBank/DDBJ whole genome shotgun (WGS) entry which is preliminary data.</text>
</comment>
<dbReference type="SMART" id="SM00530">
    <property type="entry name" value="HTH_XRE"/>
    <property type="match status" value="1"/>
</dbReference>
<evidence type="ECO:0000313" key="3">
    <source>
        <dbReference type="Proteomes" id="UP001595901"/>
    </source>
</evidence>
<dbReference type="Pfam" id="PF18710">
    <property type="entry name" value="ComR_TPR"/>
    <property type="match status" value="1"/>
</dbReference>
<accession>A0ABV8D3U8</accession>
<dbReference type="EMBL" id="JBHSAC010000087">
    <property type="protein sequence ID" value="MFC3932997.1"/>
    <property type="molecule type" value="Genomic_DNA"/>
</dbReference>
<dbReference type="PROSITE" id="PS50943">
    <property type="entry name" value="HTH_CROC1"/>
    <property type="match status" value="1"/>
</dbReference>
<sequence length="299" mass="34791">MITSEGLGKRIRTEREKQSLSRENLCRNGANLTVRQLLRIEKGESIPSLDKLDYIARNLNVKVADLLEADSIDIPEDYFRMKSRLIKFPTYGEKDRVEQKQELIEEAYEKYFSVLPEEELLFLDLSENLLEWTQTGKIPHVEEMFEDAFEQAQKKKALNLNDLLVLGYYLVSIQRQKYYDQKLFAKIERRLLKQEATTDELINIELLSTLMDLIGVRMLHDDYKGMLPIIKQVHLLINTIQQPTYKPSILMIEAKYYLHAESDREKAEELYEQAISLASILGDPALSEGLQQEKSEDGL</sequence>
<proteinExistence type="predicted"/>
<dbReference type="Proteomes" id="UP001595901">
    <property type="component" value="Unassembled WGS sequence"/>
</dbReference>
<evidence type="ECO:0000313" key="2">
    <source>
        <dbReference type="EMBL" id="MFC3932997.1"/>
    </source>
</evidence>
<dbReference type="CDD" id="cd00093">
    <property type="entry name" value="HTH_XRE"/>
    <property type="match status" value="1"/>
</dbReference>
<dbReference type="RefSeq" id="WP_380432802.1">
    <property type="nucleotide sequence ID" value="NZ_JBHSAC010000087.1"/>
</dbReference>
<reference evidence="3" key="1">
    <citation type="journal article" date="2019" name="Int. J. Syst. Evol. Microbiol.">
        <title>The Global Catalogue of Microorganisms (GCM) 10K type strain sequencing project: providing services to taxonomists for standard genome sequencing and annotation.</title>
        <authorList>
            <consortium name="The Broad Institute Genomics Platform"/>
            <consortium name="The Broad Institute Genome Sequencing Center for Infectious Disease"/>
            <person name="Wu L."/>
            <person name="Ma J."/>
        </authorList>
    </citation>
    <scope>NUCLEOTIDE SEQUENCE [LARGE SCALE GENOMIC DNA]</scope>
    <source>
        <strain evidence="3">CCUG 58728</strain>
    </source>
</reference>